<evidence type="ECO:0000313" key="2">
    <source>
        <dbReference type="Proteomes" id="UP000663873"/>
    </source>
</evidence>
<sequence length="53" mass="6278">METYPSICEYYFDWSLTYLAADSTINYLIDTKHVLSNMDEYFLALFSRIGHQS</sequence>
<keyword evidence="2" id="KW-1185">Reference proteome</keyword>
<comment type="caution">
    <text evidence="1">The sequence shown here is derived from an EMBL/GenBank/DDBJ whole genome shotgun (WGS) entry which is preliminary data.</text>
</comment>
<organism evidence="1 2">
    <name type="scientific">Rotaria socialis</name>
    <dbReference type="NCBI Taxonomy" id="392032"/>
    <lineage>
        <taxon>Eukaryota</taxon>
        <taxon>Metazoa</taxon>
        <taxon>Spiralia</taxon>
        <taxon>Gnathifera</taxon>
        <taxon>Rotifera</taxon>
        <taxon>Eurotatoria</taxon>
        <taxon>Bdelloidea</taxon>
        <taxon>Philodinida</taxon>
        <taxon>Philodinidae</taxon>
        <taxon>Rotaria</taxon>
    </lineage>
</organism>
<protein>
    <submittedName>
        <fullName evidence="1">Uncharacterized protein</fullName>
    </submittedName>
</protein>
<reference evidence="1" key="1">
    <citation type="submission" date="2021-02" db="EMBL/GenBank/DDBJ databases">
        <authorList>
            <person name="Nowell W R."/>
        </authorList>
    </citation>
    <scope>NUCLEOTIDE SEQUENCE</scope>
</reference>
<proteinExistence type="predicted"/>
<name>A0A821ZXV1_9BILA</name>
<accession>A0A821ZXV1</accession>
<dbReference type="AlphaFoldDB" id="A0A821ZXV1"/>
<dbReference type="Proteomes" id="UP000663873">
    <property type="component" value="Unassembled WGS sequence"/>
</dbReference>
<gene>
    <name evidence="1" type="ORF">UJA718_LOCUS49841</name>
</gene>
<dbReference type="EMBL" id="CAJOBP010106709">
    <property type="protein sequence ID" value="CAF4991370.1"/>
    <property type="molecule type" value="Genomic_DNA"/>
</dbReference>
<feature type="non-terminal residue" evidence="1">
    <location>
        <position position="53"/>
    </location>
</feature>
<evidence type="ECO:0000313" key="1">
    <source>
        <dbReference type="EMBL" id="CAF4991370.1"/>
    </source>
</evidence>